<evidence type="ECO:0000256" key="1">
    <source>
        <dbReference type="SAM" id="Coils"/>
    </source>
</evidence>
<evidence type="ECO:0000313" key="3">
    <source>
        <dbReference type="Proteomes" id="UP001642540"/>
    </source>
</evidence>
<accession>A0ABP1R8Y9</accession>
<evidence type="ECO:0000313" key="2">
    <source>
        <dbReference type="EMBL" id="CAL8119683.1"/>
    </source>
</evidence>
<proteinExistence type="predicted"/>
<dbReference type="Proteomes" id="UP001642540">
    <property type="component" value="Unassembled WGS sequence"/>
</dbReference>
<sequence length="132" mass="14985">MGGPPQKRPRRLDDMMAEGPRILHRNAVDVVQRIRDLEAERAELRQNIERLDAQLRVQADEIRALQIQARELAAQSLQISRNLQALRCAIFLPDVLTYSYVLYLLLLGDTEINAADEGVDYDVPAPDLLPLD</sequence>
<reference evidence="2 3" key="1">
    <citation type="submission" date="2024-08" db="EMBL/GenBank/DDBJ databases">
        <authorList>
            <person name="Cucini C."/>
            <person name="Frati F."/>
        </authorList>
    </citation>
    <scope>NUCLEOTIDE SEQUENCE [LARGE SCALE GENOMIC DNA]</scope>
</reference>
<dbReference type="EMBL" id="CAXLJM020000061">
    <property type="protein sequence ID" value="CAL8119683.1"/>
    <property type="molecule type" value="Genomic_DNA"/>
</dbReference>
<name>A0ABP1R8Y9_9HEXA</name>
<feature type="coiled-coil region" evidence="1">
    <location>
        <begin position="27"/>
        <end position="75"/>
    </location>
</feature>
<organism evidence="2 3">
    <name type="scientific">Orchesella dallaii</name>
    <dbReference type="NCBI Taxonomy" id="48710"/>
    <lineage>
        <taxon>Eukaryota</taxon>
        <taxon>Metazoa</taxon>
        <taxon>Ecdysozoa</taxon>
        <taxon>Arthropoda</taxon>
        <taxon>Hexapoda</taxon>
        <taxon>Collembola</taxon>
        <taxon>Entomobryomorpha</taxon>
        <taxon>Entomobryoidea</taxon>
        <taxon>Orchesellidae</taxon>
        <taxon>Orchesellinae</taxon>
        <taxon>Orchesella</taxon>
    </lineage>
</organism>
<gene>
    <name evidence="2" type="ORF">ODALV1_LOCUS18669</name>
</gene>
<keyword evidence="1" id="KW-0175">Coiled coil</keyword>
<comment type="caution">
    <text evidence="2">The sequence shown here is derived from an EMBL/GenBank/DDBJ whole genome shotgun (WGS) entry which is preliminary data.</text>
</comment>
<protein>
    <submittedName>
        <fullName evidence="2">Uncharacterized protein</fullName>
    </submittedName>
</protein>
<keyword evidence="3" id="KW-1185">Reference proteome</keyword>